<dbReference type="AlphaFoldDB" id="A0A8S2ZVA7"/>
<dbReference type="EMBL" id="CAJOBI010111501">
    <property type="protein sequence ID" value="CAF4635160.1"/>
    <property type="molecule type" value="Genomic_DNA"/>
</dbReference>
<feature type="domain" description="EGF-like" evidence="1 2">
    <location>
        <begin position="38"/>
        <end position="49"/>
    </location>
</feature>
<dbReference type="Gene3D" id="2.10.25.10">
    <property type="entry name" value="Laminin"/>
    <property type="match status" value="1"/>
</dbReference>
<sequence length="80" mass="8435">LCSSSYTGRICQTPISNCSLTTCKYGVPRILSSTSCSCVCSTGYTGSRCDIPINPCLNDSYCVRGKCNYLGPGLADCTCP</sequence>
<dbReference type="PROSITE" id="PS01186">
    <property type="entry name" value="EGF_2"/>
    <property type="match status" value="1"/>
</dbReference>
<dbReference type="InterPro" id="IPR000742">
    <property type="entry name" value="EGF"/>
</dbReference>
<comment type="caution">
    <text evidence="4">The sequence shown here is derived from an EMBL/GenBank/DDBJ whole genome shotgun (WGS) entry which is preliminary data.</text>
</comment>
<evidence type="ECO:0000313" key="4">
    <source>
        <dbReference type="EMBL" id="CAF4635160.1"/>
    </source>
</evidence>
<evidence type="ECO:0000259" key="1">
    <source>
        <dbReference type="PROSITE" id="PS00022"/>
    </source>
</evidence>
<feature type="non-terminal residue" evidence="4">
    <location>
        <position position="1"/>
    </location>
</feature>
<evidence type="ECO:0000313" key="3">
    <source>
        <dbReference type="EMBL" id="CAF4512355.1"/>
    </source>
</evidence>
<name>A0A8S2ZVA7_9BILA</name>
<feature type="non-terminal residue" evidence="4">
    <location>
        <position position="80"/>
    </location>
</feature>
<evidence type="ECO:0000313" key="5">
    <source>
        <dbReference type="Proteomes" id="UP000676336"/>
    </source>
</evidence>
<protein>
    <recommendedName>
        <fullName evidence="1 2">EGF-like domain-containing protein</fullName>
    </recommendedName>
</protein>
<dbReference type="PROSITE" id="PS00022">
    <property type="entry name" value="EGF_1"/>
    <property type="match status" value="1"/>
</dbReference>
<organism evidence="4 5">
    <name type="scientific">Rotaria magnacalcarata</name>
    <dbReference type="NCBI Taxonomy" id="392030"/>
    <lineage>
        <taxon>Eukaryota</taxon>
        <taxon>Metazoa</taxon>
        <taxon>Spiralia</taxon>
        <taxon>Gnathifera</taxon>
        <taxon>Rotifera</taxon>
        <taxon>Eurotatoria</taxon>
        <taxon>Bdelloidea</taxon>
        <taxon>Philodinida</taxon>
        <taxon>Philodinidae</taxon>
        <taxon>Rotaria</taxon>
    </lineage>
</organism>
<gene>
    <name evidence="3" type="ORF">SMN809_LOCUS35420</name>
    <name evidence="4" type="ORF">SMN809_LOCUS40450</name>
</gene>
<proteinExistence type="predicted"/>
<accession>A0A8S2ZVA7</accession>
<reference evidence="4" key="1">
    <citation type="submission" date="2021-02" db="EMBL/GenBank/DDBJ databases">
        <authorList>
            <person name="Nowell W R."/>
        </authorList>
    </citation>
    <scope>NUCLEOTIDE SEQUENCE</scope>
</reference>
<evidence type="ECO:0000259" key="2">
    <source>
        <dbReference type="PROSITE" id="PS01186"/>
    </source>
</evidence>
<dbReference type="EMBL" id="CAJOBI010084427">
    <property type="protein sequence ID" value="CAF4512355.1"/>
    <property type="molecule type" value="Genomic_DNA"/>
</dbReference>
<dbReference type="Proteomes" id="UP000676336">
    <property type="component" value="Unassembled WGS sequence"/>
</dbReference>